<dbReference type="Proteomes" id="UP000321528">
    <property type="component" value="Unassembled WGS sequence"/>
</dbReference>
<evidence type="ECO:0000256" key="4">
    <source>
        <dbReference type="ARBA" id="ARBA00023136"/>
    </source>
</evidence>
<evidence type="ECO:0000259" key="6">
    <source>
        <dbReference type="Pfam" id="PF07980"/>
    </source>
</evidence>
<evidence type="ECO:0000313" key="8">
    <source>
        <dbReference type="EMBL" id="TXK03103.1"/>
    </source>
</evidence>
<keyword evidence="9" id="KW-1185">Reference proteome</keyword>
<dbReference type="EMBL" id="VNWL01000016">
    <property type="protein sequence ID" value="TXK03103.1"/>
    <property type="molecule type" value="Genomic_DNA"/>
</dbReference>
<name>A0ABY3KUW4_9FLAO</name>
<dbReference type="SUPFAM" id="SSF48452">
    <property type="entry name" value="TPR-like"/>
    <property type="match status" value="1"/>
</dbReference>
<evidence type="ECO:0000256" key="5">
    <source>
        <dbReference type="ARBA" id="ARBA00023237"/>
    </source>
</evidence>
<dbReference type="InterPro" id="IPR011990">
    <property type="entry name" value="TPR-like_helical_dom_sf"/>
</dbReference>
<keyword evidence="4" id="KW-0472">Membrane</keyword>
<dbReference type="Pfam" id="PF07980">
    <property type="entry name" value="SusD_RagB"/>
    <property type="match status" value="1"/>
</dbReference>
<evidence type="ECO:0000256" key="3">
    <source>
        <dbReference type="ARBA" id="ARBA00022729"/>
    </source>
</evidence>
<accession>A0ABY3KUW4</accession>
<evidence type="ECO:0000256" key="2">
    <source>
        <dbReference type="ARBA" id="ARBA00006275"/>
    </source>
</evidence>
<protein>
    <submittedName>
        <fullName evidence="8">RagB/SusD family nutrient uptake outer membrane protein</fullName>
    </submittedName>
</protein>
<dbReference type="InterPro" id="IPR033985">
    <property type="entry name" value="SusD-like_N"/>
</dbReference>
<evidence type="ECO:0000313" key="9">
    <source>
        <dbReference type="Proteomes" id="UP000321528"/>
    </source>
</evidence>
<organism evidence="8 9">
    <name type="scientific">Flagellimonas aequoris</name>
    <dbReference type="NCBI Taxonomy" id="2306997"/>
    <lineage>
        <taxon>Bacteria</taxon>
        <taxon>Pseudomonadati</taxon>
        <taxon>Bacteroidota</taxon>
        <taxon>Flavobacteriia</taxon>
        <taxon>Flavobacteriales</taxon>
        <taxon>Flavobacteriaceae</taxon>
        <taxon>Flagellimonas</taxon>
    </lineage>
</organism>
<sequence>MTRKLLPLAEDMHSKDRPFMAPLVQEPIRLVLTLTFKRLKMKKYVIIICVVLGLASCEDFLEEDARSMQTNENFYQTEEDIESSVNSVYSFLYAPYARYGFDDFPSAMLEMVTGQWNNVSQYPETGFYYNLTNTSGSSYVKIFWESCYKGIESANLVIDNIEGVDFLDNGEKNSLLAEARFLRGYYYYLLVNIFGDVPLKLTSTVSPINDGLLPKTPIADIYDEAIVPDLIFAEENLKFATPVANGRASVGAAKTLLAKVYLSMAGHPLNRDNTMELARAKSLEVMDSGDFSLFQSDGSLTWFDKLNNADYDNLEEHIWDLNYNQPDYPNGFNIYFLPQGVVFTETAFFQFGGYYPDESFLDSYASEDLRGRNNMGFFYNSFTTGGETYDFPWAVYKFFDKGILQTAPNNGKNFPLLRYADVLLTYAEAQNEVDGNPNATSYQAVNDIRERAGLAPVSGLTQSEFRKEVWKQRYWELCAENKTYFDIVRTQMVFDTQLGDFVPLAGFELPSGAVVPGDYLPFPIPLSEVQINPLLAD</sequence>
<keyword evidence="3" id="KW-0732">Signal</keyword>
<evidence type="ECO:0000256" key="1">
    <source>
        <dbReference type="ARBA" id="ARBA00004442"/>
    </source>
</evidence>
<reference evidence="8 9" key="1">
    <citation type="submission" date="2019-07" db="EMBL/GenBank/DDBJ databases">
        <title>Draft genome of two Muricauda strains isolated from deep sea.</title>
        <authorList>
            <person name="Sun C."/>
        </authorList>
    </citation>
    <scope>NUCLEOTIDE SEQUENCE [LARGE SCALE GENOMIC DNA]</scope>
    <source>
        <strain evidence="8 9">NH166</strain>
    </source>
</reference>
<comment type="caution">
    <text evidence="8">The sequence shown here is derived from an EMBL/GenBank/DDBJ whole genome shotgun (WGS) entry which is preliminary data.</text>
</comment>
<feature type="domain" description="RagB/SusD" evidence="6">
    <location>
        <begin position="391"/>
        <end position="490"/>
    </location>
</feature>
<dbReference type="Gene3D" id="1.25.40.390">
    <property type="match status" value="1"/>
</dbReference>
<feature type="domain" description="SusD-like N-terminal" evidence="7">
    <location>
        <begin position="59"/>
        <end position="262"/>
    </location>
</feature>
<dbReference type="Pfam" id="PF14322">
    <property type="entry name" value="SusD-like_3"/>
    <property type="match status" value="1"/>
</dbReference>
<comment type="similarity">
    <text evidence="2">Belongs to the SusD family.</text>
</comment>
<proteinExistence type="inferred from homology"/>
<comment type="subcellular location">
    <subcellularLocation>
        <location evidence="1">Cell outer membrane</location>
    </subcellularLocation>
</comment>
<dbReference type="InterPro" id="IPR012944">
    <property type="entry name" value="SusD_RagB_dom"/>
</dbReference>
<evidence type="ECO:0000259" key="7">
    <source>
        <dbReference type="Pfam" id="PF14322"/>
    </source>
</evidence>
<keyword evidence="5" id="KW-0998">Cell outer membrane</keyword>
<gene>
    <name evidence="8" type="ORF">FQ019_07115</name>
</gene>